<name>A0A7Z7IXV8_XANCH</name>
<reference evidence="1 2" key="1">
    <citation type="submission" date="2017-10" db="EMBL/GenBank/DDBJ databases">
        <authorList>
            <person name="Regsiter A."/>
            <person name="William W."/>
        </authorList>
    </citation>
    <scope>NUCLEOTIDE SEQUENCE [LARGE SCALE GENOMIC DNA]</scope>
    <source>
        <strain evidence="1 2">CFBP6991</strain>
    </source>
</reference>
<organism evidence="1 2">
    <name type="scientific">Xanthomonas campestris pv. phaseoli</name>
    <dbReference type="NCBI Taxonomy" id="317013"/>
    <lineage>
        <taxon>Bacteria</taxon>
        <taxon>Pseudomonadati</taxon>
        <taxon>Pseudomonadota</taxon>
        <taxon>Gammaproteobacteria</taxon>
        <taxon>Lysobacterales</taxon>
        <taxon>Lysobacteraceae</taxon>
        <taxon>Xanthomonas</taxon>
    </lineage>
</organism>
<dbReference type="Proteomes" id="UP000234345">
    <property type="component" value="Unassembled WGS sequence"/>
</dbReference>
<gene>
    <name evidence="1" type="ORF">XFF6991_290023</name>
</gene>
<dbReference type="EMBL" id="OCZC01000055">
    <property type="protein sequence ID" value="SOO23616.1"/>
    <property type="molecule type" value="Genomic_DNA"/>
</dbReference>
<evidence type="ECO:0000313" key="2">
    <source>
        <dbReference type="Proteomes" id="UP000234345"/>
    </source>
</evidence>
<protein>
    <submittedName>
        <fullName evidence="1">Uncharacterized protein</fullName>
    </submittedName>
</protein>
<evidence type="ECO:0000313" key="1">
    <source>
        <dbReference type="EMBL" id="SOO23616.1"/>
    </source>
</evidence>
<proteinExistence type="predicted"/>
<dbReference type="AlphaFoldDB" id="A0A7Z7IXV8"/>
<comment type="caution">
    <text evidence="1">The sequence shown here is derived from an EMBL/GenBank/DDBJ whole genome shotgun (WGS) entry which is preliminary data.</text>
</comment>
<sequence length="110" mass="12971">MSAHERLPRTSQHRWQIIPEDLMLDRRQRHSPNTLQATTLYVFQSLKILNDTLNGIFNTMPDSSISASRGFRYWPCLPRHPHQSHGDSPCVAHSSLWFWLWLPPRRWLAA</sequence>
<accession>A0A7Z7IXV8</accession>